<dbReference type="Gene3D" id="3.40.710.10">
    <property type="entry name" value="DD-peptidase/beta-lactamase superfamily"/>
    <property type="match status" value="1"/>
</dbReference>
<keyword evidence="3" id="KW-1185">Reference proteome</keyword>
<sequence>MANNFSTSIRQAINEVNQYAVDKKHIVGSVVIVAKEGEIIYQQASGHADQEHKKTMRVDSQFLLSSVTKPIVSAAILCLVEKGILNLNSPVTDYLPNFTPKLENGQQPVITLHHLLTHSAGLKYRFYEPNGEGIYNTLQISDGFDEIAIDLNENLDRLSKAPLLFSPGTNWCYSLALDVLGGVLMAVTQQSLEEIIKTTITKPLNMTNTGFTLSDNNQLVTHYYDALPTPLPMPSPYFMHLDESWNSGIISYDPKRIFNPKAYHSGGAGMVGNAPDFMRFLLSLTSSKNVLSPNKLIDKMAKCYISSEHSTQGPGWGFGYGGAVLDNPIKAQTPQGKGTIQWGGVYGHNWFYDPQQALAVVIFTNTAIEGMSGLYPVKVRDAIYHCF</sequence>
<dbReference type="AlphaFoldDB" id="A0A0A7RYV4"/>
<dbReference type="InterPro" id="IPR012338">
    <property type="entry name" value="Beta-lactam/transpept-like"/>
</dbReference>
<dbReference type="RefSeq" id="WP_039103841.1">
    <property type="nucleotide sequence ID" value="NZ_CP009056.1"/>
</dbReference>
<feature type="domain" description="Beta-lactamase-related" evidence="1">
    <location>
        <begin position="20"/>
        <end position="368"/>
    </location>
</feature>
<proteinExistence type="predicted"/>
<dbReference type="Pfam" id="PF00144">
    <property type="entry name" value="Beta-lactamase"/>
    <property type="match status" value="1"/>
</dbReference>
<dbReference type="InterPro" id="IPR023650">
    <property type="entry name" value="Beta-lactam_class-A_AS"/>
</dbReference>
<dbReference type="PROSITE" id="PS00146">
    <property type="entry name" value="BETA_LACTAMASE_A"/>
    <property type="match status" value="1"/>
</dbReference>
<reference evidence="2 3" key="1">
    <citation type="journal article" date="2014" name="Appl. Environ. Microbiol.">
        <title>Gut symbionts from distinct hosts exhibit genotoxic activity via divergent colibactin biosynthetic pathways.</title>
        <authorList>
            <person name="Engel P."/>
            <person name="Vizcaino M.I."/>
            <person name="Crawford J.M."/>
        </authorList>
    </citation>
    <scope>NUCLEOTIDE SEQUENCE [LARGE SCALE GENOMIC DNA]</scope>
    <source>
        <strain evidence="2 3">PEB0191</strain>
    </source>
</reference>
<organism evidence="2 3">
    <name type="scientific">Frischella perrara</name>
    <dbReference type="NCBI Taxonomy" id="1267021"/>
    <lineage>
        <taxon>Bacteria</taxon>
        <taxon>Pseudomonadati</taxon>
        <taxon>Pseudomonadota</taxon>
        <taxon>Gammaproteobacteria</taxon>
        <taxon>Orbales</taxon>
        <taxon>Orbaceae</taxon>
        <taxon>Frischella</taxon>
    </lineage>
</organism>
<dbReference type="SUPFAM" id="SSF56601">
    <property type="entry name" value="beta-lactamase/transpeptidase-like"/>
    <property type="match status" value="1"/>
</dbReference>
<dbReference type="EMBL" id="CP009056">
    <property type="protein sequence ID" value="AJA44383.1"/>
    <property type="molecule type" value="Genomic_DNA"/>
</dbReference>
<dbReference type="KEGG" id="fpp:FPB0191_00552"/>
<evidence type="ECO:0000259" key="1">
    <source>
        <dbReference type="Pfam" id="PF00144"/>
    </source>
</evidence>
<gene>
    <name evidence="2" type="ORF">FPB0191_00552</name>
</gene>
<dbReference type="InterPro" id="IPR050789">
    <property type="entry name" value="Diverse_Enzym_Activities"/>
</dbReference>
<evidence type="ECO:0000313" key="3">
    <source>
        <dbReference type="Proteomes" id="UP000030901"/>
    </source>
</evidence>
<dbReference type="HOGENOM" id="CLU_020027_11_2_6"/>
<accession>A0A0A7RYV4</accession>
<protein>
    <submittedName>
        <fullName evidence="2">Beta-lactamase class C</fullName>
    </submittedName>
</protein>
<dbReference type="Proteomes" id="UP000030901">
    <property type="component" value="Chromosome"/>
</dbReference>
<dbReference type="OrthoDB" id="9799367at2"/>
<dbReference type="PANTHER" id="PTHR43283:SF3">
    <property type="entry name" value="BETA-LACTAMASE FAMILY PROTEIN (AFU_ORTHOLOGUE AFUA_5G07500)"/>
    <property type="match status" value="1"/>
</dbReference>
<name>A0A0A7RYV4_FRIPE</name>
<dbReference type="PANTHER" id="PTHR43283">
    <property type="entry name" value="BETA-LACTAMASE-RELATED"/>
    <property type="match status" value="1"/>
</dbReference>
<evidence type="ECO:0000313" key="2">
    <source>
        <dbReference type="EMBL" id="AJA44383.1"/>
    </source>
</evidence>
<dbReference type="InterPro" id="IPR001466">
    <property type="entry name" value="Beta-lactam-related"/>
</dbReference>
<dbReference type="STRING" id="1267021.FPB0191_00552"/>